<feature type="region of interest" description="Disordered" evidence="1">
    <location>
        <begin position="37"/>
        <end position="75"/>
    </location>
</feature>
<dbReference type="InterPro" id="IPR032272">
    <property type="entry name" value="DUF4834"/>
</dbReference>
<dbReference type="OrthoDB" id="799376at2"/>
<organism evidence="3 4">
    <name type="scientific">Pedobacter hartonius</name>
    <dbReference type="NCBI Taxonomy" id="425514"/>
    <lineage>
        <taxon>Bacteria</taxon>
        <taxon>Pseudomonadati</taxon>
        <taxon>Bacteroidota</taxon>
        <taxon>Sphingobacteriia</taxon>
        <taxon>Sphingobacteriales</taxon>
        <taxon>Sphingobacteriaceae</taxon>
        <taxon>Pedobacter</taxon>
    </lineage>
</organism>
<gene>
    <name evidence="3" type="ORF">SAMN05443550_108158</name>
</gene>
<keyword evidence="2" id="KW-0472">Membrane</keyword>
<reference evidence="3 4" key="1">
    <citation type="submission" date="2016-10" db="EMBL/GenBank/DDBJ databases">
        <authorList>
            <person name="de Groot N.N."/>
        </authorList>
    </citation>
    <scope>NUCLEOTIDE SEQUENCE [LARGE SCALE GENOMIC DNA]</scope>
    <source>
        <strain evidence="3 4">DSM 19033</strain>
    </source>
</reference>
<sequence length="84" mass="9568">MGIIKFLFITILILWVIRVLLRLVFPVVLKSVFGKMQEQQGRQNGQPQQSSKPEGSISIDYVPPQPKHGNADKLGDFVEYEEVK</sequence>
<dbReference type="Pfam" id="PF16118">
    <property type="entry name" value="DUF4834"/>
    <property type="match status" value="1"/>
</dbReference>
<dbReference type="STRING" id="425514.SAMN05443550_108158"/>
<feature type="compositionally biased region" description="Low complexity" evidence="1">
    <location>
        <begin position="37"/>
        <end position="49"/>
    </location>
</feature>
<proteinExistence type="predicted"/>
<evidence type="ECO:0000256" key="1">
    <source>
        <dbReference type="SAM" id="MobiDB-lite"/>
    </source>
</evidence>
<accession>A0A1H4FWD6</accession>
<dbReference type="Proteomes" id="UP000198850">
    <property type="component" value="Unassembled WGS sequence"/>
</dbReference>
<evidence type="ECO:0008006" key="5">
    <source>
        <dbReference type="Google" id="ProtNLM"/>
    </source>
</evidence>
<evidence type="ECO:0000313" key="4">
    <source>
        <dbReference type="Proteomes" id="UP000198850"/>
    </source>
</evidence>
<evidence type="ECO:0000313" key="3">
    <source>
        <dbReference type="EMBL" id="SEB01160.1"/>
    </source>
</evidence>
<protein>
    <recommendedName>
        <fullName evidence="5">DUF4834 domain-containing protein</fullName>
    </recommendedName>
</protein>
<dbReference type="AlphaFoldDB" id="A0A1H4FWD6"/>
<name>A0A1H4FWD6_9SPHI</name>
<keyword evidence="2" id="KW-1133">Transmembrane helix</keyword>
<dbReference type="RefSeq" id="WP_090558043.1">
    <property type="nucleotide sequence ID" value="NZ_FNRA01000008.1"/>
</dbReference>
<feature type="transmembrane region" description="Helical" evidence="2">
    <location>
        <begin position="6"/>
        <end position="29"/>
    </location>
</feature>
<keyword evidence="4" id="KW-1185">Reference proteome</keyword>
<evidence type="ECO:0000256" key="2">
    <source>
        <dbReference type="SAM" id="Phobius"/>
    </source>
</evidence>
<keyword evidence="2" id="KW-0812">Transmembrane</keyword>
<dbReference type="EMBL" id="FNRA01000008">
    <property type="protein sequence ID" value="SEB01160.1"/>
    <property type="molecule type" value="Genomic_DNA"/>
</dbReference>